<name>A0A9Q3P2J5_9BASI</name>
<dbReference type="OrthoDB" id="3400316at2759"/>
<sequence length="81" mass="9135">MSSVQPSHLSTESTPSEADHTTQISANDRTQTIKQLWVWLYFLDVDDNHVQCQFNNPDGKCCNKKLKCNQASQALALPDQN</sequence>
<organism evidence="2 3">
    <name type="scientific">Austropuccinia psidii MF-1</name>
    <dbReference type="NCBI Taxonomy" id="1389203"/>
    <lineage>
        <taxon>Eukaryota</taxon>
        <taxon>Fungi</taxon>
        <taxon>Dikarya</taxon>
        <taxon>Basidiomycota</taxon>
        <taxon>Pucciniomycotina</taxon>
        <taxon>Pucciniomycetes</taxon>
        <taxon>Pucciniales</taxon>
        <taxon>Sphaerophragmiaceae</taxon>
        <taxon>Austropuccinia</taxon>
    </lineage>
</organism>
<evidence type="ECO:0000313" key="2">
    <source>
        <dbReference type="EMBL" id="MBW0548568.1"/>
    </source>
</evidence>
<comment type="caution">
    <text evidence="2">The sequence shown here is derived from an EMBL/GenBank/DDBJ whole genome shotgun (WGS) entry which is preliminary data.</text>
</comment>
<dbReference type="AlphaFoldDB" id="A0A9Q3P2J5"/>
<protein>
    <submittedName>
        <fullName evidence="2">Uncharacterized protein</fullName>
    </submittedName>
</protein>
<dbReference type="EMBL" id="AVOT02053792">
    <property type="protein sequence ID" value="MBW0548568.1"/>
    <property type="molecule type" value="Genomic_DNA"/>
</dbReference>
<feature type="region of interest" description="Disordered" evidence="1">
    <location>
        <begin position="1"/>
        <end position="26"/>
    </location>
</feature>
<dbReference type="Proteomes" id="UP000765509">
    <property type="component" value="Unassembled WGS sequence"/>
</dbReference>
<keyword evidence="3" id="KW-1185">Reference proteome</keyword>
<evidence type="ECO:0000313" key="3">
    <source>
        <dbReference type="Proteomes" id="UP000765509"/>
    </source>
</evidence>
<evidence type="ECO:0000256" key="1">
    <source>
        <dbReference type="SAM" id="MobiDB-lite"/>
    </source>
</evidence>
<reference evidence="2" key="1">
    <citation type="submission" date="2021-03" db="EMBL/GenBank/DDBJ databases">
        <title>Draft genome sequence of rust myrtle Austropuccinia psidii MF-1, a brazilian biotype.</title>
        <authorList>
            <person name="Quecine M.C."/>
            <person name="Pachon D.M.R."/>
            <person name="Bonatelli M.L."/>
            <person name="Correr F.H."/>
            <person name="Franceschini L.M."/>
            <person name="Leite T.F."/>
            <person name="Margarido G.R.A."/>
            <person name="Almeida C.A."/>
            <person name="Ferrarezi J.A."/>
            <person name="Labate C.A."/>
        </authorList>
    </citation>
    <scope>NUCLEOTIDE SEQUENCE</scope>
    <source>
        <strain evidence="2">MF-1</strain>
    </source>
</reference>
<accession>A0A9Q3P2J5</accession>
<proteinExistence type="predicted"/>
<gene>
    <name evidence="2" type="ORF">O181_088283</name>
</gene>